<evidence type="ECO:0000313" key="2">
    <source>
        <dbReference type="Proteomes" id="UP001152178"/>
    </source>
</evidence>
<name>A0ABT4QZ24_9HYPH</name>
<comment type="caution">
    <text evidence="1">The sequence shown here is derived from an EMBL/GenBank/DDBJ whole genome shotgun (WGS) entry which is preliminary data.</text>
</comment>
<proteinExistence type="predicted"/>
<keyword evidence="2" id="KW-1185">Reference proteome</keyword>
<accession>A0ABT4QZ24</accession>
<sequence length="247" mass="27617">MRSAADEADSIESLTIPVADLMPVDRDQMFALYETYYEAVDRNGFERDLAEKDAVVVIRRHGTIIGFSTYLVRQQTVGAETVNYLFSGDTVLHSARWGDPVLLRGFFRAAGAAKARIGGRLFWFPIIKGHRTFRILPNFFREFFPAIDGRGSACLQAIRDAIATARYGRYYDPSTGLIDFGPSQGHLREHWADAEEIAARNRYAAFFVRANPDHFRGVELACLAELELGNLKRYGAASFAEGLADGH</sequence>
<evidence type="ECO:0000313" key="1">
    <source>
        <dbReference type="EMBL" id="MCZ8546639.1"/>
    </source>
</evidence>
<reference evidence="1" key="1">
    <citation type="submission" date="2022-11" db="EMBL/GenBank/DDBJ databases">
        <authorList>
            <person name="Coimbra C."/>
        </authorList>
    </citation>
    <scope>NUCLEOTIDE SEQUENCE</scope>
    <source>
        <strain evidence="1">Jales19</strain>
    </source>
</reference>
<gene>
    <name evidence="1" type="ORF">OOJ09_20815</name>
</gene>
<evidence type="ECO:0008006" key="3">
    <source>
        <dbReference type="Google" id="ProtNLM"/>
    </source>
</evidence>
<dbReference type="Proteomes" id="UP001152178">
    <property type="component" value="Unassembled WGS sequence"/>
</dbReference>
<protein>
    <recommendedName>
        <fullName evidence="3">N-acetyltransferase domain-containing protein</fullName>
    </recommendedName>
</protein>
<dbReference type="RefSeq" id="WP_269906994.1">
    <property type="nucleotide sequence ID" value="NZ_JAPFQA010000010.1"/>
</dbReference>
<organism evidence="1 2">
    <name type="scientific">Mesorhizobium qingshengii</name>
    <dbReference type="NCBI Taxonomy" id="1165689"/>
    <lineage>
        <taxon>Bacteria</taxon>
        <taxon>Pseudomonadati</taxon>
        <taxon>Pseudomonadota</taxon>
        <taxon>Alphaproteobacteria</taxon>
        <taxon>Hyphomicrobiales</taxon>
        <taxon>Phyllobacteriaceae</taxon>
        <taxon>Mesorhizobium</taxon>
    </lineage>
</organism>
<dbReference type="EMBL" id="JAPFQA010000010">
    <property type="protein sequence ID" value="MCZ8546639.1"/>
    <property type="molecule type" value="Genomic_DNA"/>
</dbReference>